<organism evidence="1 2">
    <name type="scientific">Entomophthora muscae</name>
    <dbReference type="NCBI Taxonomy" id="34485"/>
    <lineage>
        <taxon>Eukaryota</taxon>
        <taxon>Fungi</taxon>
        <taxon>Fungi incertae sedis</taxon>
        <taxon>Zoopagomycota</taxon>
        <taxon>Entomophthoromycotina</taxon>
        <taxon>Entomophthoromycetes</taxon>
        <taxon>Entomophthorales</taxon>
        <taxon>Entomophthoraceae</taxon>
        <taxon>Entomophthora</taxon>
    </lineage>
</organism>
<dbReference type="Proteomes" id="UP001165960">
    <property type="component" value="Unassembled WGS sequence"/>
</dbReference>
<reference evidence="1" key="1">
    <citation type="submission" date="2022-04" db="EMBL/GenBank/DDBJ databases">
        <title>Genome of the entomopathogenic fungus Entomophthora muscae.</title>
        <authorList>
            <person name="Elya C."/>
            <person name="Lovett B.R."/>
            <person name="Lee E."/>
            <person name="Macias A.M."/>
            <person name="Hajek A.E."/>
            <person name="De Bivort B.L."/>
            <person name="Kasson M.T."/>
            <person name="De Fine Licht H.H."/>
            <person name="Stajich J.E."/>
        </authorList>
    </citation>
    <scope>NUCLEOTIDE SEQUENCE</scope>
    <source>
        <strain evidence="1">Berkeley</strain>
    </source>
</reference>
<evidence type="ECO:0000313" key="2">
    <source>
        <dbReference type="Proteomes" id="UP001165960"/>
    </source>
</evidence>
<protein>
    <submittedName>
        <fullName evidence="1">Uncharacterized protein</fullName>
    </submittedName>
</protein>
<keyword evidence="2" id="KW-1185">Reference proteome</keyword>
<sequence>MAEEHQDPERCLACWASKLQAHNVKIIHWARAAHQNADCLSCLPTVALVSPMTDILYYKLMEDPYLWGEELVEIQRALKKLAIDIKVSKGQLLKLCGDSWLPYICPSLHMDSVVCRVLGRGTDTQRGILTLGLDLY</sequence>
<name>A0ACC2UTI8_9FUNG</name>
<accession>A0ACC2UTI8</accession>
<proteinExistence type="predicted"/>
<comment type="caution">
    <text evidence="1">The sequence shown here is derived from an EMBL/GenBank/DDBJ whole genome shotgun (WGS) entry which is preliminary data.</text>
</comment>
<evidence type="ECO:0000313" key="1">
    <source>
        <dbReference type="EMBL" id="KAJ9090148.1"/>
    </source>
</evidence>
<gene>
    <name evidence="1" type="ORF">DSO57_1005319</name>
</gene>
<dbReference type="EMBL" id="QTSX02000014">
    <property type="protein sequence ID" value="KAJ9090148.1"/>
    <property type="molecule type" value="Genomic_DNA"/>
</dbReference>